<feature type="compositionally biased region" description="Basic and acidic residues" evidence="10">
    <location>
        <begin position="121"/>
        <end position="196"/>
    </location>
</feature>
<evidence type="ECO:0000313" key="12">
    <source>
        <dbReference type="EMBL" id="ESZ92581.1"/>
    </source>
</evidence>
<reference evidence="12 13" key="1">
    <citation type="journal article" date="2014" name="Genome Announc.">
        <title>Draft genome sequence of Sclerotinia borealis, a psychrophilic plant pathogenic fungus.</title>
        <authorList>
            <person name="Mardanov A.V."/>
            <person name="Beletsky A.V."/>
            <person name="Kadnikov V.V."/>
            <person name="Ignatov A.N."/>
            <person name="Ravin N.V."/>
        </authorList>
    </citation>
    <scope>NUCLEOTIDE SEQUENCE [LARGE SCALE GENOMIC DNA]</scope>
    <source>
        <strain evidence="13">F-4157</strain>
    </source>
</reference>
<gene>
    <name evidence="12" type="ORF">SBOR_7041</name>
</gene>
<keyword evidence="4" id="KW-0489">Methyltransferase</keyword>
<dbReference type="InterPro" id="IPR029064">
    <property type="entry name" value="Ribosomal_eL30-like_sf"/>
</dbReference>
<dbReference type="InterPro" id="IPR047261">
    <property type="entry name" value="MRM1_MeTrfase_dom"/>
</dbReference>
<keyword evidence="7" id="KW-0809">Transit peptide</keyword>
<comment type="similarity">
    <text evidence="2">Belongs to the class IV-like SAM-binding methyltransferase superfamily. RNA methyltransferase TrmH family.</text>
</comment>
<comment type="subcellular location">
    <subcellularLocation>
        <location evidence="1">Mitochondrion</location>
    </subcellularLocation>
</comment>
<keyword evidence="3" id="KW-0698">rRNA processing</keyword>
<feature type="compositionally biased region" description="Basic and acidic residues" evidence="10">
    <location>
        <begin position="101"/>
        <end position="111"/>
    </location>
</feature>
<comment type="caution">
    <text evidence="12">The sequence shown here is derived from an EMBL/GenBank/DDBJ whole genome shotgun (WGS) entry which is preliminary data.</text>
</comment>
<keyword evidence="8" id="KW-0496">Mitochondrion</keyword>
<evidence type="ECO:0000256" key="2">
    <source>
        <dbReference type="ARBA" id="ARBA00007228"/>
    </source>
</evidence>
<dbReference type="PANTHER" id="PTHR46103:SF1">
    <property type="entry name" value="RRNA METHYLTRANSFERASE 1, MITOCHONDRIAL"/>
    <property type="match status" value="1"/>
</dbReference>
<evidence type="ECO:0000256" key="3">
    <source>
        <dbReference type="ARBA" id="ARBA00022552"/>
    </source>
</evidence>
<dbReference type="SMART" id="SM00967">
    <property type="entry name" value="SpoU_sub_bind"/>
    <property type="match status" value="1"/>
</dbReference>
<keyword evidence="5" id="KW-0808">Transferase</keyword>
<evidence type="ECO:0000256" key="10">
    <source>
        <dbReference type="SAM" id="MobiDB-lite"/>
    </source>
</evidence>
<name>W9C9Q8_SCLBF</name>
<evidence type="ECO:0000256" key="7">
    <source>
        <dbReference type="ARBA" id="ARBA00022946"/>
    </source>
</evidence>
<dbReference type="InterPro" id="IPR047182">
    <property type="entry name" value="MRM1"/>
</dbReference>
<evidence type="ECO:0000256" key="1">
    <source>
        <dbReference type="ARBA" id="ARBA00004173"/>
    </source>
</evidence>
<dbReference type="EMBL" id="AYSA01000377">
    <property type="protein sequence ID" value="ESZ92581.1"/>
    <property type="molecule type" value="Genomic_DNA"/>
</dbReference>
<dbReference type="Pfam" id="PF00588">
    <property type="entry name" value="SpoU_methylase"/>
    <property type="match status" value="1"/>
</dbReference>
<evidence type="ECO:0000256" key="8">
    <source>
        <dbReference type="ARBA" id="ARBA00023128"/>
    </source>
</evidence>
<evidence type="ECO:0000259" key="11">
    <source>
        <dbReference type="SMART" id="SM00967"/>
    </source>
</evidence>
<feature type="region of interest" description="Disordered" evidence="10">
    <location>
        <begin position="40"/>
        <end position="377"/>
    </location>
</feature>
<feature type="compositionally biased region" description="Basic and acidic residues" evidence="10">
    <location>
        <begin position="239"/>
        <end position="300"/>
    </location>
</feature>
<accession>W9C9Q8</accession>
<dbReference type="Gene3D" id="3.30.1330.30">
    <property type="match status" value="1"/>
</dbReference>
<keyword evidence="6" id="KW-0949">S-adenosyl-L-methionine</keyword>
<dbReference type="PANTHER" id="PTHR46103">
    <property type="entry name" value="RRNA METHYLTRANSFERASE 1, MITOCHONDRIAL"/>
    <property type="match status" value="1"/>
</dbReference>
<dbReference type="GO" id="GO:0005739">
    <property type="term" value="C:mitochondrion"/>
    <property type="evidence" value="ECO:0007669"/>
    <property type="project" value="UniProtKB-SubCell"/>
</dbReference>
<dbReference type="Pfam" id="PF08032">
    <property type="entry name" value="SpoU_sub_bind"/>
    <property type="match status" value="1"/>
</dbReference>
<evidence type="ECO:0000256" key="5">
    <source>
        <dbReference type="ARBA" id="ARBA00022679"/>
    </source>
</evidence>
<evidence type="ECO:0000256" key="6">
    <source>
        <dbReference type="ARBA" id="ARBA00022691"/>
    </source>
</evidence>
<proteinExistence type="inferred from homology"/>
<dbReference type="InterPro" id="IPR029028">
    <property type="entry name" value="Alpha/beta_knot_MTases"/>
</dbReference>
<organism evidence="12 13">
    <name type="scientific">Sclerotinia borealis (strain F-4128)</name>
    <dbReference type="NCBI Taxonomy" id="1432307"/>
    <lineage>
        <taxon>Eukaryota</taxon>
        <taxon>Fungi</taxon>
        <taxon>Dikarya</taxon>
        <taxon>Ascomycota</taxon>
        <taxon>Pezizomycotina</taxon>
        <taxon>Leotiomycetes</taxon>
        <taxon>Helotiales</taxon>
        <taxon>Sclerotiniaceae</taxon>
        <taxon>Sclerotinia</taxon>
    </lineage>
</organism>
<evidence type="ECO:0000313" key="13">
    <source>
        <dbReference type="Proteomes" id="UP000019487"/>
    </source>
</evidence>
<dbReference type="SUPFAM" id="SSF75217">
    <property type="entry name" value="alpha/beta knot"/>
    <property type="match status" value="1"/>
</dbReference>
<dbReference type="OrthoDB" id="270651at2759"/>
<dbReference type="InterPro" id="IPR001537">
    <property type="entry name" value="SpoU_MeTrfase"/>
</dbReference>
<dbReference type="GO" id="GO:0003723">
    <property type="term" value="F:RNA binding"/>
    <property type="evidence" value="ECO:0007669"/>
    <property type="project" value="InterPro"/>
</dbReference>
<feature type="domain" description="RNA 2-O ribose methyltransferase substrate binding" evidence="11">
    <location>
        <begin position="400"/>
        <end position="486"/>
    </location>
</feature>
<feature type="compositionally biased region" description="Basic and acidic residues" evidence="10">
    <location>
        <begin position="51"/>
        <end position="65"/>
    </location>
</feature>
<feature type="compositionally biased region" description="Basic and acidic residues" evidence="10">
    <location>
        <begin position="80"/>
        <end position="92"/>
    </location>
</feature>
<dbReference type="FunFam" id="3.30.1330.30:FF:000035">
    <property type="entry name" value="TrmH family RNA methyltransferase"/>
    <property type="match status" value="1"/>
</dbReference>
<dbReference type="Proteomes" id="UP000019487">
    <property type="component" value="Unassembled WGS sequence"/>
</dbReference>
<dbReference type="CDD" id="cd18105">
    <property type="entry name" value="SpoU-like_MRM1"/>
    <property type="match status" value="1"/>
</dbReference>
<dbReference type="STRING" id="1432307.W9C9Q8"/>
<protein>
    <recommendedName>
        <fullName evidence="9">rRNA methyltransferase 1, mitochondrial</fullName>
    </recommendedName>
</protein>
<dbReference type="GO" id="GO:0016435">
    <property type="term" value="F:rRNA (guanine) methyltransferase activity"/>
    <property type="evidence" value="ECO:0007669"/>
    <property type="project" value="TreeGrafter"/>
</dbReference>
<dbReference type="HOGENOM" id="CLU_021322_5_2_1"/>
<dbReference type="InterPro" id="IPR013123">
    <property type="entry name" value="SpoU_subst-bd"/>
</dbReference>
<dbReference type="Gene3D" id="3.40.1280.10">
    <property type="match status" value="1"/>
</dbReference>
<dbReference type="InterPro" id="IPR029026">
    <property type="entry name" value="tRNA_m1G_MTases_N"/>
</dbReference>
<keyword evidence="13" id="KW-1185">Reference proteome</keyword>
<feature type="compositionally biased region" description="Low complexity" evidence="10">
    <location>
        <begin position="349"/>
        <end position="361"/>
    </location>
</feature>
<evidence type="ECO:0000256" key="4">
    <source>
        <dbReference type="ARBA" id="ARBA00022603"/>
    </source>
</evidence>
<feature type="compositionally biased region" description="Basic and acidic residues" evidence="10">
    <location>
        <begin position="308"/>
        <end position="323"/>
    </location>
</feature>
<dbReference type="AlphaFoldDB" id="W9C9Q8"/>
<dbReference type="SUPFAM" id="SSF55315">
    <property type="entry name" value="L30e-like"/>
    <property type="match status" value="1"/>
</dbReference>
<feature type="compositionally biased region" description="Basic and acidic residues" evidence="10">
    <location>
        <begin position="204"/>
        <end position="231"/>
    </location>
</feature>
<sequence>MSTILLTGARASKRVSYILQPLYSSSCSVRYVSINSGINRGLRKSKGVGFRGKDKGRPSREDDGGGRGFQVTGSNPYAKGRQDRGSADDSGSRNKSMHSRYKPEGRDDRSKPTYKSPIPSGDRRDQGPYKNGSPEKSHRIKANDAHEGESFDRYKEPRNSKSGYEKKSYGARDEKSSYEKKSYGARDEAPSYEKKPSTRSFEFPGKRSFDEKKSHSSYGARDEASSYEKKPSSRSPDFPGKRPFDEKKPHSSYGARDEVSSYEKRPSSRSYESPEKRPFDENRSSSRPYESRDSRPRYEQKSFSNVDDASKRIGYEKGYEGPRKSHKGFTYPSKYPTREERLAVKSFRSGSPSEYSHSEPPLESPPPESPTTDSAPLKFTSSFAKKMPVTIPYTTPASEFLYGTSVVEAALHAQNRRGRKLYKLYILKGEDRQNAERDGVLARLAQKKGVEVTTVRGYDWLRTLDKMSQGRPHNGYILEASPLPRLPLLSLGEVIDQEDSFAIKLALDHQSREEMEINGTDTIIKVGKASTGRRPLVLLLDSIEDPQNLGAILRTAAFMGVTAVAISTRNSASFTPVVFKASAGAAETMELFSVSKTAGFVKDSQTAGWKIYAAVAPPAPRRSDSRYMWPATSTESIWTHDLQDPLQENPCIIMVGGEGEGLRKHLRDLADVHISIKGAALRGKLDSLNVSVATGMLCDAFVRETTKKTVEEAVKEVEEESEKLDDNQIF</sequence>
<evidence type="ECO:0000256" key="9">
    <source>
        <dbReference type="ARBA" id="ARBA00034881"/>
    </source>
</evidence>